<name>A0A4R3MMY5_9FIRM</name>
<keyword evidence="2" id="KW-1185">Reference proteome</keyword>
<dbReference type="InterPro" id="IPR029052">
    <property type="entry name" value="Metallo-depent_PP-like"/>
</dbReference>
<sequence length="230" mass="27287">MILITGDIHGSIDVGKLTTKRFSLQKELTKKDYLIICGDFGGVWFGEQKDRFWLDWHNNKNYTTLFIDGNHENHNLLNEYPIEQWKGGKVHKIRPSVYHLMRGQIFTIEGKKFFAFGGALSTDKKDRRENISWWASEEASIEEIKEAKENLQREDNIIDYVITHTVSKGFRENYLNGLRDEVCEESVTEEFLQYIENNVNYKYWYSGHFHIDKNFQDEKHYVLYNDIISI</sequence>
<dbReference type="SUPFAM" id="SSF56300">
    <property type="entry name" value="Metallo-dependent phosphatases"/>
    <property type="match status" value="1"/>
</dbReference>
<dbReference type="RefSeq" id="WP_132252095.1">
    <property type="nucleotide sequence ID" value="NZ_SMAL01000005.1"/>
</dbReference>
<accession>A0A4R3MMY5</accession>
<dbReference type="OrthoDB" id="9787800at2"/>
<evidence type="ECO:0000313" key="2">
    <source>
        <dbReference type="Proteomes" id="UP000294902"/>
    </source>
</evidence>
<evidence type="ECO:0000313" key="1">
    <source>
        <dbReference type="EMBL" id="TCT14532.1"/>
    </source>
</evidence>
<comment type="caution">
    <text evidence="1">The sequence shown here is derived from an EMBL/GenBank/DDBJ whole genome shotgun (WGS) entry which is preliminary data.</text>
</comment>
<reference evidence="1 2" key="1">
    <citation type="submission" date="2019-03" db="EMBL/GenBank/DDBJ databases">
        <title>Genomic Encyclopedia of Type Strains, Phase IV (KMG-IV): sequencing the most valuable type-strain genomes for metagenomic binning, comparative biology and taxonomic classification.</title>
        <authorList>
            <person name="Goeker M."/>
        </authorList>
    </citation>
    <scope>NUCLEOTIDE SEQUENCE [LARGE SCALE GENOMIC DNA]</scope>
    <source>
        <strain evidence="1 2">DSM 24629</strain>
    </source>
</reference>
<gene>
    <name evidence="1" type="ORF">EDC18_10513</name>
</gene>
<proteinExistence type="predicted"/>
<dbReference type="EMBL" id="SMAL01000005">
    <property type="protein sequence ID" value="TCT14532.1"/>
    <property type="molecule type" value="Genomic_DNA"/>
</dbReference>
<organism evidence="1 2">
    <name type="scientific">Natranaerovirga pectinivora</name>
    <dbReference type="NCBI Taxonomy" id="682400"/>
    <lineage>
        <taxon>Bacteria</taxon>
        <taxon>Bacillati</taxon>
        <taxon>Bacillota</taxon>
        <taxon>Clostridia</taxon>
        <taxon>Lachnospirales</taxon>
        <taxon>Natranaerovirgaceae</taxon>
        <taxon>Natranaerovirga</taxon>
    </lineage>
</organism>
<dbReference type="AlphaFoldDB" id="A0A4R3MMY5"/>
<dbReference type="Proteomes" id="UP000294902">
    <property type="component" value="Unassembled WGS sequence"/>
</dbReference>
<dbReference type="Gene3D" id="3.60.21.10">
    <property type="match status" value="1"/>
</dbReference>
<protein>
    <submittedName>
        <fullName evidence="1">Calcineurin-like phosphoesterase family protein</fullName>
    </submittedName>
</protein>